<dbReference type="AlphaFoldDB" id="A0A0F4YVI1"/>
<comment type="subcellular location">
    <subcellularLocation>
        <location evidence="1">Membrane</location>
        <topology evidence="1">Multi-pass membrane protein</topology>
    </subcellularLocation>
</comment>
<feature type="transmembrane region" description="Helical" evidence="8">
    <location>
        <begin position="343"/>
        <end position="360"/>
    </location>
</feature>
<feature type="transmembrane region" description="Helical" evidence="8">
    <location>
        <begin position="150"/>
        <end position="168"/>
    </location>
</feature>
<evidence type="ECO:0000256" key="3">
    <source>
        <dbReference type="ARBA" id="ARBA00022448"/>
    </source>
</evidence>
<evidence type="ECO:0000313" key="11">
    <source>
        <dbReference type="Proteomes" id="UP000053958"/>
    </source>
</evidence>
<evidence type="ECO:0000256" key="8">
    <source>
        <dbReference type="SAM" id="Phobius"/>
    </source>
</evidence>
<feature type="transmembrane region" description="Helical" evidence="8">
    <location>
        <begin position="303"/>
        <end position="323"/>
    </location>
</feature>
<gene>
    <name evidence="10" type="ORF">T310_3627</name>
</gene>
<dbReference type="EMBL" id="LASV01000144">
    <property type="protein sequence ID" value="KKA22297.1"/>
    <property type="molecule type" value="Genomic_DNA"/>
</dbReference>
<dbReference type="RefSeq" id="XP_013328909.1">
    <property type="nucleotide sequence ID" value="XM_013473455.1"/>
</dbReference>
<accession>A0A0F4YVI1</accession>
<comment type="caution">
    <text evidence="10">The sequence shown here is derived from an EMBL/GenBank/DDBJ whole genome shotgun (WGS) entry which is preliminary data.</text>
</comment>
<feature type="transmembrane region" description="Helical" evidence="8">
    <location>
        <begin position="404"/>
        <end position="422"/>
    </location>
</feature>
<feature type="domain" description="Major facilitator superfamily (MFS) profile" evidence="9">
    <location>
        <begin position="49"/>
        <end position="497"/>
    </location>
</feature>
<dbReference type="InterPro" id="IPR020846">
    <property type="entry name" value="MFS_dom"/>
</dbReference>
<dbReference type="Gene3D" id="1.20.1250.20">
    <property type="entry name" value="MFS general substrate transporter like domains"/>
    <property type="match status" value="1"/>
</dbReference>
<dbReference type="STRING" id="1408163.A0A0F4YVI1"/>
<evidence type="ECO:0000256" key="1">
    <source>
        <dbReference type="ARBA" id="ARBA00004141"/>
    </source>
</evidence>
<evidence type="ECO:0000256" key="7">
    <source>
        <dbReference type="RuleBase" id="RU003346"/>
    </source>
</evidence>
<dbReference type="PROSITE" id="PS50850">
    <property type="entry name" value="MFS"/>
    <property type="match status" value="1"/>
</dbReference>
<keyword evidence="5 8" id="KW-1133">Transmembrane helix</keyword>
<dbReference type="GO" id="GO:0016020">
    <property type="term" value="C:membrane"/>
    <property type="evidence" value="ECO:0007669"/>
    <property type="project" value="UniProtKB-SubCell"/>
</dbReference>
<name>A0A0F4YVI1_RASE3</name>
<feature type="transmembrane region" description="Helical" evidence="8">
    <location>
        <begin position="43"/>
        <end position="62"/>
    </location>
</feature>
<proteinExistence type="inferred from homology"/>
<keyword evidence="3 7" id="KW-0813">Transport</keyword>
<evidence type="ECO:0000256" key="5">
    <source>
        <dbReference type="ARBA" id="ARBA00022989"/>
    </source>
</evidence>
<feature type="transmembrane region" description="Helical" evidence="8">
    <location>
        <begin position="474"/>
        <end position="493"/>
    </location>
</feature>
<keyword evidence="11" id="KW-1185">Reference proteome</keyword>
<feature type="transmembrane region" description="Helical" evidence="8">
    <location>
        <begin position="120"/>
        <end position="138"/>
    </location>
</feature>
<evidence type="ECO:0000256" key="2">
    <source>
        <dbReference type="ARBA" id="ARBA00010992"/>
    </source>
</evidence>
<reference evidence="10 11" key="1">
    <citation type="submission" date="2015-04" db="EMBL/GenBank/DDBJ databases">
        <authorList>
            <person name="Heijne W.H."/>
            <person name="Fedorova N.D."/>
            <person name="Nierman W.C."/>
            <person name="Vollebregt A.W."/>
            <person name="Zhao Z."/>
            <person name="Wu L."/>
            <person name="Kumar M."/>
            <person name="Stam H."/>
            <person name="van den Berg M.A."/>
            <person name="Pel H.J."/>
        </authorList>
    </citation>
    <scope>NUCLEOTIDE SEQUENCE [LARGE SCALE GENOMIC DNA]</scope>
    <source>
        <strain evidence="10 11">CBS 393.64</strain>
    </source>
</reference>
<dbReference type="GeneID" id="25315976"/>
<evidence type="ECO:0000256" key="6">
    <source>
        <dbReference type="ARBA" id="ARBA00023136"/>
    </source>
</evidence>
<dbReference type="Pfam" id="PF00083">
    <property type="entry name" value="Sugar_tr"/>
    <property type="match status" value="1"/>
</dbReference>
<dbReference type="OrthoDB" id="6133115at2759"/>
<dbReference type="NCBIfam" id="TIGR00879">
    <property type="entry name" value="SP"/>
    <property type="match status" value="1"/>
</dbReference>
<keyword evidence="6 8" id="KW-0472">Membrane</keyword>
<organism evidence="10 11">
    <name type="scientific">Rasamsonia emersonii (strain ATCC 16479 / CBS 393.64 / IMI 116815)</name>
    <dbReference type="NCBI Taxonomy" id="1408163"/>
    <lineage>
        <taxon>Eukaryota</taxon>
        <taxon>Fungi</taxon>
        <taxon>Dikarya</taxon>
        <taxon>Ascomycota</taxon>
        <taxon>Pezizomycotina</taxon>
        <taxon>Eurotiomycetes</taxon>
        <taxon>Eurotiomycetidae</taxon>
        <taxon>Eurotiales</taxon>
        <taxon>Trichocomaceae</taxon>
        <taxon>Rasamsonia</taxon>
    </lineage>
</organism>
<dbReference type="SUPFAM" id="SSF103473">
    <property type="entry name" value="MFS general substrate transporter"/>
    <property type="match status" value="1"/>
</dbReference>
<dbReference type="InterPro" id="IPR036259">
    <property type="entry name" value="MFS_trans_sf"/>
</dbReference>
<dbReference type="Proteomes" id="UP000053958">
    <property type="component" value="Unassembled WGS sequence"/>
</dbReference>
<evidence type="ECO:0000313" key="10">
    <source>
        <dbReference type="EMBL" id="KKA22297.1"/>
    </source>
</evidence>
<feature type="transmembrane region" description="Helical" evidence="8">
    <location>
        <begin position="372"/>
        <end position="392"/>
    </location>
</feature>
<keyword evidence="4 8" id="KW-0812">Transmembrane</keyword>
<dbReference type="InterPro" id="IPR005828">
    <property type="entry name" value="MFS_sugar_transport-like"/>
</dbReference>
<feature type="transmembrane region" description="Helical" evidence="8">
    <location>
        <begin position="180"/>
        <end position="200"/>
    </location>
</feature>
<dbReference type="InterPro" id="IPR050360">
    <property type="entry name" value="MFS_Sugar_Transporters"/>
</dbReference>
<evidence type="ECO:0000256" key="4">
    <source>
        <dbReference type="ARBA" id="ARBA00022692"/>
    </source>
</evidence>
<dbReference type="GO" id="GO:0005351">
    <property type="term" value="F:carbohydrate:proton symporter activity"/>
    <property type="evidence" value="ECO:0007669"/>
    <property type="project" value="TreeGrafter"/>
</dbReference>
<protein>
    <submittedName>
        <fullName evidence="10">MFS lactose permease</fullName>
    </submittedName>
</protein>
<feature type="transmembrane region" description="Helical" evidence="8">
    <location>
        <begin position="212"/>
        <end position="231"/>
    </location>
</feature>
<feature type="transmembrane region" description="Helical" evidence="8">
    <location>
        <begin position="450"/>
        <end position="468"/>
    </location>
</feature>
<feature type="transmembrane region" description="Helical" evidence="8">
    <location>
        <begin position="93"/>
        <end position="113"/>
    </location>
</feature>
<comment type="similarity">
    <text evidence="2 7">Belongs to the major facilitator superfamily. Sugar transporter (TC 2.A.1.1) family.</text>
</comment>
<sequence length="539" mass="60163">MTEKETPAAAHVERDDTQVRGVPNAALADATYRQKPKLLTRRMFKLYWALAIATLNSCINGYDGSLMGSINSYPQYRAYFGFDPKAGTPSTGIVYAIYTIGNIVGSFFAGPFTDFRGRRVGMALGALFIIVGTIVQATCHNLGAFMGGRFLLGFGVATSATAGPAYVSEMAHPAYRGAMTGLYNVLWFGGGVPGTFIPWRTAQIQGTQSWRIPIWLQMVFSGLVLLFCFTLPESPRWLISRDKHEEALKVLAEYHGEGDRDSPIVQLEFREMLDDISKTGSDKRWWDYRELFNTRETRYRSMLVLFMAFFGQWTGNGPVSYYYPQMLQAAGVTSLNTQLLLQGLQNVVSLIGAVTGALLTDRVGRRPQLLTATSLIVVLFIIVISLNATNVVNTPDGPVAKSGVVARAQIAMIFIFGFVYSASWTPNQAMYPVECLRYESRAKGMGMNNFFVNIASFYNTFVTGIAFTGAGWKYYFLFIFWDIFEVLIIYFLFVETSKRTLEELTEIFRSKNPVKASLKKTEIVVHGGQVTEVLRKEEP</sequence>
<evidence type="ECO:0000259" key="9">
    <source>
        <dbReference type="PROSITE" id="PS50850"/>
    </source>
</evidence>
<dbReference type="PANTHER" id="PTHR48022:SF79">
    <property type="entry name" value="LACTOSE PERMEASE, PUTATIVE (AFU_ORTHOLOGUE AFUA_6G01860)-RELATED"/>
    <property type="match status" value="1"/>
</dbReference>
<dbReference type="FunFam" id="1.20.1250.20:FF:000217">
    <property type="entry name" value="MFS lactose permease, putative"/>
    <property type="match status" value="1"/>
</dbReference>
<dbReference type="PANTHER" id="PTHR48022">
    <property type="entry name" value="PLASTIDIC GLUCOSE TRANSPORTER 4"/>
    <property type="match status" value="1"/>
</dbReference>
<dbReference type="InterPro" id="IPR003663">
    <property type="entry name" value="Sugar/inositol_transpt"/>
</dbReference>